<dbReference type="CDD" id="cd07956">
    <property type="entry name" value="Anticodon_Ia_Arg"/>
    <property type="match status" value="1"/>
</dbReference>
<dbReference type="SMART" id="SM01016">
    <property type="entry name" value="Arg_tRNA_synt_N"/>
    <property type="match status" value="1"/>
</dbReference>
<keyword evidence="7 11" id="KW-0067">ATP-binding</keyword>
<evidence type="ECO:0000256" key="8">
    <source>
        <dbReference type="ARBA" id="ARBA00022917"/>
    </source>
</evidence>
<comment type="subcellular location">
    <subcellularLocation>
        <location evidence="1 11">Cytoplasm</location>
    </subcellularLocation>
</comment>
<accession>A0A7C1NMJ8</accession>
<evidence type="ECO:0000256" key="2">
    <source>
        <dbReference type="ARBA" id="ARBA00005594"/>
    </source>
</evidence>
<name>A0A7C1NMJ8_UNCW3</name>
<organism evidence="15">
    <name type="scientific">candidate division WOR-3 bacterium</name>
    <dbReference type="NCBI Taxonomy" id="2052148"/>
    <lineage>
        <taxon>Bacteria</taxon>
        <taxon>Bacteria division WOR-3</taxon>
    </lineage>
</organism>
<dbReference type="Gene3D" id="1.10.730.10">
    <property type="entry name" value="Isoleucyl-tRNA Synthetase, Domain 1"/>
    <property type="match status" value="1"/>
</dbReference>
<comment type="similarity">
    <text evidence="2 11 12">Belongs to the class-I aminoacyl-tRNA synthetase family.</text>
</comment>
<evidence type="ECO:0000256" key="11">
    <source>
        <dbReference type="HAMAP-Rule" id="MF_00123"/>
    </source>
</evidence>
<dbReference type="PANTHER" id="PTHR11956:SF5">
    <property type="entry name" value="ARGININE--TRNA LIGASE, CYTOPLASMIC"/>
    <property type="match status" value="1"/>
</dbReference>
<dbReference type="GO" id="GO:0005524">
    <property type="term" value="F:ATP binding"/>
    <property type="evidence" value="ECO:0007669"/>
    <property type="project" value="UniProtKB-UniRule"/>
</dbReference>
<dbReference type="EMBL" id="DSLG01000008">
    <property type="protein sequence ID" value="HEA87733.1"/>
    <property type="molecule type" value="Genomic_DNA"/>
</dbReference>
<dbReference type="Gene3D" id="3.30.1360.70">
    <property type="entry name" value="Arginyl tRNA synthetase N-terminal domain"/>
    <property type="match status" value="1"/>
</dbReference>
<reference evidence="15" key="1">
    <citation type="journal article" date="2020" name="mSystems">
        <title>Genome- and Community-Level Interaction Insights into Carbon Utilization and Element Cycling Functions of Hydrothermarchaeota in Hydrothermal Sediment.</title>
        <authorList>
            <person name="Zhou Z."/>
            <person name="Liu Y."/>
            <person name="Xu W."/>
            <person name="Pan J."/>
            <person name="Luo Z.H."/>
            <person name="Li M."/>
        </authorList>
    </citation>
    <scope>NUCLEOTIDE SEQUENCE [LARGE SCALE GENOMIC DNA]</scope>
    <source>
        <strain evidence="15">SpSt-265</strain>
        <strain evidence="16">SpSt-465</strain>
    </source>
</reference>
<dbReference type="AlphaFoldDB" id="A0A7C1NMJ8"/>
<dbReference type="HAMAP" id="MF_00123">
    <property type="entry name" value="Arg_tRNA_synth"/>
    <property type="match status" value="1"/>
</dbReference>
<dbReference type="Gene3D" id="3.40.50.620">
    <property type="entry name" value="HUPs"/>
    <property type="match status" value="1"/>
</dbReference>
<evidence type="ECO:0000256" key="6">
    <source>
        <dbReference type="ARBA" id="ARBA00022741"/>
    </source>
</evidence>
<feature type="short sequence motif" description="'HIGH' region" evidence="11">
    <location>
        <begin position="183"/>
        <end position="193"/>
    </location>
</feature>
<evidence type="ECO:0000256" key="7">
    <source>
        <dbReference type="ARBA" id="ARBA00022840"/>
    </source>
</evidence>
<keyword evidence="4 11" id="KW-0963">Cytoplasm</keyword>
<dbReference type="PANTHER" id="PTHR11956">
    <property type="entry name" value="ARGINYL-TRNA SYNTHETASE"/>
    <property type="match status" value="1"/>
</dbReference>
<dbReference type="InterPro" id="IPR008909">
    <property type="entry name" value="DALR_anticod-bd"/>
</dbReference>
<evidence type="ECO:0000259" key="13">
    <source>
        <dbReference type="SMART" id="SM00836"/>
    </source>
</evidence>
<dbReference type="InterPro" id="IPR009080">
    <property type="entry name" value="tRNAsynth_Ia_anticodon-bd"/>
</dbReference>
<protein>
    <recommendedName>
        <fullName evidence="11">Arginine--tRNA ligase</fullName>
        <ecNumber evidence="11">6.1.1.19</ecNumber>
    </recommendedName>
    <alternativeName>
        <fullName evidence="11">Arginyl-tRNA synthetase</fullName>
        <shortName evidence="11">ArgRS</shortName>
    </alternativeName>
</protein>
<dbReference type="SMART" id="SM00836">
    <property type="entry name" value="DALR_1"/>
    <property type="match status" value="1"/>
</dbReference>
<dbReference type="FunFam" id="1.10.730.10:FF:000006">
    <property type="entry name" value="Arginyl-tRNA synthetase 2, mitochondrial"/>
    <property type="match status" value="1"/>
</dbReference>
<evidence type="ECO:0000313" key="15">
    <source>
        <dbReference type="EMBL" id="HEA87733.1"/>
    </source>
</evidence>
<comment type="subunit">
    <text evidence="3 11">Monomer.</text>
</comment>
<evidence type="ECO:0000256" key="4">
    <source>
        <dbReference type="ARBA" id="ARBA00022490"/>
    </source>
</evidence>
<dbReference type="CDD" id="cd00671">
    <property type="entry name" value="ArgRS_core"/>
    <property type="match status" value="1"/>
</dbReference>
<evidence type="ECO:0000256" key="3">
    <source>
        <dbReference type="ARBA" id="ARBA00011245"/>
    </source>
</evidence>
<dbReference type="InterPro" id="IPR035684">
    <property type="entry name" value="ArgRS_core"/>
</dbReference>
<dbReference type="InterPro" id="IPR036695">
    <property type="entry name" value="Arg-tRNA-synth_N_sf"/>
</dbReference>
<evidence type="ECO:0000256" key="9">
    <source>
        <dbReference type="ARBA" id="ARBA00023146"/>
    </source>
</evidence>
<dbReference type="Pfam" id="PF03485">
    <property type="entry name" value="Arg_tRNA_synt_N"/>
    <property type="match status" value="1"/>
</dbReference>
<evidence type="ECO:0000256" key="12">
    <source>
        <dbReference type="RuleBase" id="RU363038"/>
    </source>
</evidence>
<evidence type="ECO:0000256" key="1">
    <source>
        <dbReference type="ARBA" id="ARBA00004496"/>
    </source>
</evidence>
<comment type="catalytic activity">
    <reaction evidence="10 11">
        <text>tRNA(Arg) + L-arginine + ATP = L-arginyl-tRNA(Arg) + AMP + diphosphate</text>
        <dbReference type="Rhea" id="RHEA:20301"/>
        <dbReference type="Rhea" id="RHEA-COMP:9658"/>
        <dbReference type="Rhea" id="RHEA-COMP:9673"/>
        <dbReference type="ChEBI" id="CHEBI:30616"/>
        <dbReference type="ChEBI" id="CHEBI:32682"/>
        <dbReference type="ChEBI" id="CHEBI:33019"/>
        <dbReference type="ChEBI" id="CHEBI:78442"/>
        <dbReference type="ChEBI" id="CHEBI:78513"/>
        <dbReference type="ChEBI" id="CHEBI:456215"/>
        <dbReference type="EC" id="6.1.1.19"/>
    </reaction>
</comment>
<dbReference type="GO" id="GO:0006420">
    <property type="term" value="P:arginyl-tRNA aminoacylation"/>
    <property type="evidence" value="ECO:0007669"/>
    <property type="project" value="UniProtKB-UniRule"/>
</dbReference>
<dbReference type="NCBIfam" id="TIGR00456">
    <property type="entry name" value="argS"/>
    <property type="match status" value="1"/>
</dbReference>
<feature type="domain" description="Arginyl tRNA synthetase N-terminal" evidence="14">
    <location>
        <begin position="57"/>
        <end position="137"/>
    </location>
</feature>
<evidence type="ECO:0000259" key="14">
    <source>
        <dbReference type="SMART" id="SM01016"/>
    </source>
</evidence>
<dbReference type="InterPro" id="IPR005148">
    <property type="entry name" value="Arg-tRNA-synth_N"/>
</dbReference>
<evidence type="ECO:0000256" key="5">
    <source>
        <dbReference type="ARBA" id="ARBA00022598"/>
    </source>
</evidence>
<feature type="domain" description="DALR anticodon binding" evidence="13">
    <location>
        <begin position="526"/>
        <end position="642"/>
    </location>
</feature>
<evidence type="ECO:0000256" key="10">
    <source>
        <dbReference type="ARBA" id="ARBA00049339"/>
    </source>
</evidence>
<keyword evidence="8 11" id="KW-0648">Protein biosynthesis</keyword>
<dbReference type="Pfam" id="PF05746">
    <property type="entry name" value="DALR_1"/>
    <property type="match status" value="1"/>
</dbReference>
<dbReference type="Pfam" id="PF00750">
    <property type="entry name" value="tRNA-synt_1d"/>
    <property type="match status" value="1"/>
</dbReference>
<dbReference type="InterPro" id="IPR014729">
    <property type="entry name" value="Rossmann-like_a/b/a_fold"/>
</dbReference>
<keyword evidence="6 11" id="KW-0547">Nucleotide-binding</keyword>
<gene>
    <name evidence="11" type="primary">argS</name>
    <name evidence="15" type="ORF">ENP94_06995</name>
    <name evidence="16" type="ORF">ENS16_02645</name>
</gene>
<keyword evidence="9 11" id="KW-0030">Aminoacyl-tRNA synthetase</keyword>
<evidence type="ECO:0000313" key="16">
    <source>
        <dbReference type="EMBL" id="HFJ53572.1"/>
    </source>
</evidence>
<comment type="caution">
    <text evidence="15">The sequence shown here is derived from an EMBL/GenBank/DDBJ whole genome shotgun (WGS) entry which is preliminary data.</text>
</comment>
<dbReference type="SUPFAM" id="SSF47323">
    <property type="entry name" value="Anticodon-binding domain of a subclass of class I aminoacyl-tRNA synthetases"/>
    <property type="match status" value="1"/>
</dbReference>
<sequence>MCQADACLCIAPLPETSISRTDTFCPFRAGCISGIYSDIKLTSGDSMTEIPAVYFLARCRQLLSDRFAELGLELTPAEIRTGEPEIDADLAVPVFRLAKTVRKPPEELARHVAETLNLTGTPFTAISASGGYVNLKFQPCELARQVFEDYHGISPGLSGQTPERYGSFTFGTGKTIVIDYSSPNIAKPFSVGHLRSTVIGQALYNIYSFLGYRVIGDNHLGDWGTQFGKLLCAYEIWGDVAELSRSSTRHLLDLYIRFHQEAKEKPELERKAREWFRRLETGDPVARTRWQEFVRLSRQEFERVYQLLGVRFDHTLGESFYAPRLQSVIDRALRLGIARREKPPAPLTAGEETVSEQETVVLIPLDRVGIKVPLLLQKSDGTSLYATREIATAEYRIEQWHPEKILYVVGNEQEFYFKQFSAAMKLLGYDVPCIHVNFGLIRLPEGRLSTRAGRFILLEDVIHEAIERARAIIQGRDLPESEKEEIARRVGVGAIKYADLSQNRVKEVVFDWNRMLALDGDSGPYLQYAYTRTRSIMRKAGNLEIVDFHPETLVTPEELNLLKQIALFPDAVIAAAQNYEPHRIANRIYRLTREFSFFYDRIPVLNAPNPELKRSRLALVEMVGTVIRTGLKLLGIEVMERM</sequence>
<dbReference type="SUPFAM" id="SSF55190">
    <property type="entry name" value="Arginyl-tRNA synthetase (ArgRS), N-terminal 'additional' domain"/>
    <property type="match status" value="1"/>
</dbReference>
<dbReference type="GO" id="GO:0005737">
    <property type="term" value="C:cytoplasm"/>
    <property type="evidence" value="ECO:0007669"/>
    <property type="project" value="UniProtKB-SubCell"/>
</dbReference>
<keyword evidence="5 11" id="KW-0436">Ligase</keyword>
<dbReference type="InterPro" id="IPR001278">
    <property type="entry name" value="Arg-tRNA-ligase"/>
</dbReference>
<dbReference type="SUPFAM" id="SSF52374">
    <property type="entry name" value="Nucleotidylyl transferase"/>
    <property type="match status" value="1"/>
</dbReference>
<dbReference type="EMBL" id="DSTU01000004">
    <property type="protein sequence ID" value="HFJ53572.1"/>
    <property type="molecule type" value="Genomic_DNA"/>
</dbReference>
<proteinExistence type="inferred from homology"/>
<dbReference type="GO" id="GO:0004814">
    <property type="term" value="F:arginine-tRNA ligase activity"/>
    <property type="evidence" value="ECO:0007669"/>
    <property type="project" value="UniProtKB-UniRule"/>
</dbReference>
<dbReference type="FunFam" id="3.40.50.620:FF:000116">
    <property type="entry name" value="Arginine--tRNA ligase"/>
    <property type="match status" value="1"/>
</dbReference>
<dbReference type="PRINTS" id="PR01038">
    <property type="entry name" value="TRNASYNTHARG"/>
</dbReference>
<dbReference type="EC" id="6.1.1.19" evidence="11"/>